<dbReference type="OrthoDB" id="6742557at2759"/>
<dbReference type="EMBL" id="OV121132">
    <property type="protein sequence ID" value="CAH0546629.1"/>
    <property type="molecule type" value="Genomic_DNA"/>
</dbReference>
<keyword evidence="4" id="KW-1185">Reference proteome</keyword>
<evidence type="ECO:0000256" key="2">
    <source>
        <dbReference type="SAM" id="SignalP"/>
    </source>
</evidence>
<accession>A0A9P0ARC1</accession>
<evidence type="ECO:0000313" key="3">
    <source>
        <dbReference type="EMBL" id="CAH0546629.1"/>
    </source>
</evidence>
<evidence type="ECO:0000313" key="4">
    <source>
        <dbReference type="Proteomes" id="UP001154078"/>
    </source>
</evidence>
<proteinExistence type="predicted"/>
<keyword evidence="2" id="KW-0732">Signal</keyword>
<evidence type="ECO:0000256" key="1">
    <source>
        <dbReference type="SAM" id="MobiDB-lite"/>
    </source>
</evidence>
<dbReference type="AlphaFoldDB" id="A0A9P0ARC1"/>
<gene>
    <name evidence="3" type="ORF">MELIAE_LOCUS751</name>
</gene>
<protein>
    <submittedName>
        <fullName evidence="3">Uncharacterized protein</fullName>
    </submittedName>
</protein>
<sequence>MSSNKLLFSRLLLRTLTTKTDAAVSVKKPGDIETENADMQVRYNVCQEKTATVYKIDGHRTQVPPKLSLELQDLQPSMHPQYYSSHSESSPSLVRGTEAESKNKSSTEETLATRYRNLMDSNTKKNITQPLKMSKLAKPFPDPVKVMSSHIISDQEKAEQMLAESRSQDFYRKP</sequence>
<organism evidence="3 4">
    <name type="scientific">Brassicogethes aeneus</name>
    <name type="common">Rape pollen beetle</name>
    <name type="synonym">Meligethes aeneus</name>
    <dbReference type="NCBI Taxonomy" id="1431903"/>
    <lineage>
        <taxon>Eukaryota</taxon>
        <taxon>Metazoa</taxon>
        <taxon>Ecdysozoa</taxon>
        <taxon>Arthropoda</taxon>
        <taxon>Hexapoda</taxon>
        <taxon>Insecta</taxon>
        <taxon>Pterygota</taxon>
        <taxon>Neoptera</taxon>
        <taxon>Endopterygota</taxon>
        <taxon>Coleoptera</taxon>
        <taxon>Polyphaga</taxon>
        <taxon>Cucujiformia</taxon>
        <taxon>Nitidulidae</taxon>
        <taxon>Meligethinae</taxon>
        <taxon>Brassicogethes</taxon>
    </lineage>
</organism>
<name>A0A9P0ARC1_BRAAE</name>
<feature type="region of interest" description="Disordered" evidence="1">
    <location>
        <begin position="78"/>
        <end position="112"/>
    </location>
</feature>
<feature type="compositionally biased region" description="Basic and acidic residues" evidence="1">
    <location>
        <begin position="97"/>
        <end position="107"/>
    </location>
</feature>
<reference evidence="3" key="1">
    <citation type="submission" date="2021-12" db="EMBL/GenBank/DDBJ databases">
        <authorList>
            <person name="King R."/>
        </authorList>
    </citation>
    <scope>NUCLEOTIDE SEQUENCE</scope>
</reference>
<feature type="signal peptide" evidence="2">
    <location>
        <begin position="1"/>
        <end position="22"/>
    </location>
</feature>
<feature type="chain" id="PRO_5040299115" evidence="2">
    <location>
        <begin position="23"/>
        <end position="174"/>
    </location>
</feature>
<dbReference type="Proteomes" id="UP001154078">
    <property type="component" value="Chromosome 1"/>
</dbReference>